<proteinExistence type="predicted"/>
<dbReference type="PANTHER" id="PTHR40619:SF3">
    <property type="entry name" value="FUNGAL STAND N-TERMINAL GOODBYE DOMAIN-CONTAINING PROTEIN"/>
    <property type="match status" value="1"/>
</dbReference>
<evidence type="ECO:0000313" key="2">
    <source>
        <dbReference type="Proteomes" id="UP000250140"/>
    </source>
</evidence>
<gene>
    <name evidence="1" type="ORF">AOQ84DRAFT_421489</name>
</gene>
<protein>
    <submittedName>
        <fullName evidence="1">Uncharacterized protein</fullName>
    </submittedName>
</protein>
<dbReference type="Proteomes" id="UP000250140">
    <property type="component" value="Unassembled WGS sequence"/>
</dbReference>
<name>A0A8E2JWF6_9PEZI</name>
<evidence type="ECO:0000313" key="1">
    <source>
        <dbReference type="EMBL" id="OCL12018.1"/>
    </source>
</evidence>
<accession>A0A8E2JWF6</accession>
<dbReference type="AlphaFoldDB" id="A0A8E2JWF6"/>
<organism evidence="1 2">
    <name type="scientific">Glonium stellatum</name>
    <dbReference type="NCBI Taxonomy" id="574774"/>
    <lineage>
        <taxon>Eukaryota</taxon>
        <taxon>Fungi</taxon>
        <taxon>Dikarya</taxon>
        <taxon>Ascomycota</taxon>
        <taxon>Pezizomycotina</taxon>
        <taxon>Dothideomycetes</taxon>
        <taxon>Pleosporomycetidae</taxon>
        <taxon>Gloniales</taxon>
        <taxon>Gloniaceae</taxon>
        <taxon>Glonium</taxon>
    </lineage>
</organism>
<dbReference type="PANTHER" id="PTHR40619">
    <property type="entry name" value="FUNGAL STAND N-TERMINAL GOODBYE DOMAIN-CONTAINING PROTEIN"/>
    <property type="match status" value="1"/>
</dbReference>
<dbReference type="EMBL" id="KV748942">
    <property type="protein sequence ID" value="OCL12018.1"/>
    <property type="molecule type" value="Genomic_DNA"/>
</dbReference>
<dbReference type="OrthoDB" id="5419927at2759"/>
<sequence>MIREKKLDQRLGITIKEPKEYKLEDVILIARKIYDSSEASKNTHACMRVIRRFFVSVTKHKSTLENILSLAPTDLYGSLISGGFTLILAVSEKHEKHRQEIQTALADIPRKLKMAQRLTDVHIESEDLHSCAASVFISIFTVLEKIIVKLSQSWGEKAISKIKGNGSDIMDALEELDTSITQFREEVEVCAQQRMGRIEETGRDSNRVLMDVAAILEERLHQTVHERLQATVYTKLYQLFASDSAFNAANGEEKVKEFLSSGEKEIEGPPGRSYHFSTDQKKELVETCLKHLKDFNPDPLNDVTECLNGIENLSLGEKDKIKWMMNSDEVYDWLSRSQSTVLIIEAETPPNTIINPMTLMTAMLGKTLSHATNFPVLLYFCGQRTNSSCDEEDSGPIALLKSLNGQFLRFILEQRLDVDLAFLAERDYSKKAQEKLKYAFALFKRLLESLPENDAVFILLDSFSRIAGSETEGDKVIERIIEMIPRTPNITIKVLISDALPNCPAKLSANLLLHVPDYVDGEKNGINMELLGQESDLIIQKSYGQQDQVNSALEEESDNDNW</sequence>
<keyword evidence="2" id="KW-1185">Reference proteome</keyword>
<reference evidence="1 2" key="1">
    <citation type="journal article" date="2016" name="Nat. Commun.">
        <title>Ectomycorrhizal ecology is imprinted in the genome of the dominant symbiotic fungus Cenococcum geophilum.</title>
        <authorList>
            <consortium name="DOE Joint Genome Institute"/>
            <person name="Peter M."/>
            <person name="Kohler A."/>
            <person name="Ohm R.A."/>
            <person name="Kuo A."/>
            <person name="Krutzmann J."/>
            <person name="Morin E."/>
            <person name="Arend M."/>
            <person name="Barry K.W."/>
            <person name="Binder M."/>
            <person name="Choi C."/>
            <person name="Clum A."/>
            <person name="Copeland A."/>
            <person name="Grisel N."/>
            <person name="Haridas S."/>
            <person name="Kipfer T."/>
            <person name="LaButti K."/>
            <person name="Lindquist E."/>
            <person name="Lipzen A."/>
            <person name="Maire R."/>
            <person name="Meier B."/>
            <person name="Mihaltcheva S."/>
            <person name="Molinier V."/>
            <person name="Murat C."/>
            <person name="Poggeler S."/>
            <person name="Quandt C.A."/>
            <person name="Sperisen C."/>
            <person name="Tritt A."/>
            <person name="Tisserant E."/>
            <person name="Crous P.W."/>
            <person name="Henrissat B."/>
            <person name="Nehls U."/>
            <person name="Egli S."/>
            <person name="Spatafora J.W."/>
            <person name="Grigoriev I.V."/>
            <person name="Martin F.M."/>
        </authorList>
    </citation>
    <scope>NUCLEOTIDE SEQUENCE [LARGE SCALE GENOMIC DNA]</scope>
    <source>
        <strain evidence="1 2">CBS 207.34</strain>
    </source>
</reference>